<protein>
    <submittedName>
        <fullName evidence="1">Uncharacterized protein</fullName>
    </submittedName>
</protein>
<sequence length="60" mass="6626">MNRVMFGIAGNREVALQTIVYARHGRELICESSLYVNPVNVLNILIKIPAGGKGNMRVDI</sequence>
<accession>A0A445N131</accession>
<dbReference type="AlphaFoldDB" id="A0A445N131"/>
<organism evidence="1">
    <name type="scientific">uncultured Desulfobacterium sp</name>
    <dbReference type="NCBI Taxonomy" id="201089"/>
    <lineage>
        <taxon>Bacteria</taxon>
        <taxon>Pseudomonadati</taxon>
        <taxon>Thermodesulfobacteriota</taxon>
        <taxon>Desulfobacteria</taxon>
        <taxon>Desulfobacterales</taxon>
        <taxon>Desulfobacteriaceae</taxon>
        <taxon>Desulfobacterium</taxon>
        <taxon>environmental samples</taxon>
    </lineage>
</organism>
<reference evidence="1" key="1">
    <citation type="submission" date="2018-01" db="EMBL/GenBank/DDBJ databases">
        <authorList>
            <person name="Regsiter A."/>
            <person name="William W."/>
        </authorList>
    </citation>
    <scope>NUCLEOTIDE SEQUENCE</scope>
    <source>
        <strain evidence="1">TRIP AH-1</strain>
    </source>
</reference>
<evidence type="ECO:0000313" key="1">
    <source>
        <dbReference type="EMBL" id="SPD75458.1"/>
    </source>
</evidence>
<dbReference type="EMBL" id="OJIN01000208">
    <property type="protein sequence ID" value="SPD75458.1"/>
    <property type="molecule type" value="Genomic_DNA"/>
</dbReference>
<gene>
    <name evidence="1" type="ORF">PITCH_A640001</name>
</gene>
<proteinExistence type="predicted"/>
<name>A0A445N131_9BACT</name>